<dbReference type="PANTHER" id="PTHR21015">
    <property type="entry name" value="UDP-N-ACETYLGLUCOSAMINE--N-ACETYLMURAMYL-(PENTAPEPTIDE) PYROPHOSPHORYL-UNDECAPRENOL N-ACETYLGLUCOSAMINE TRANSFERASE 1"/>
    <property type="match status" value="1"/>
</dbReference>
<evidence type="ECO:0000313" key="3">
    <source>
        <dbReference type="EMBL" id="TMQ52626.1"/>
    </source>
</evidence>
<dbReference type="AlphaFoldDB" id="A0A538SML6"/>
<dbReference type="EMBL" id="VBOT01000030">
    <property type="protein sequence ID" value="TMQ52626.1"/>
    <property type="molecule type" value="Genomic_DNA"/>
</dbReference>
<feature type="region of interest" description="Disordered" evidence="1">
    <location>
        <begin position="403"/>
        <end position="425"/>
    </location>
</feature>
<evidence type="ECO:0000259" key="2">
    <source>
        <dbReference type="Pfam" id="PF04101"/>
    </source>
</evidence>
<dbReference type="SUPFAM" id="SSF53756">
    <property type="entry name" value="UDP-Glycosyltransferase/glycogen phosphorylase"/>
    <property type="match status" value="1"/>
</dbReference>
<protein>
    <submittedName>
        <fullName evidence="3">Glycosyltransferase</fullName>
    </submittedName>
</protein>
<dbReference type="PANTHER" id="PTHR21015:SF28">
    <property type="entry name" value="SLL1722 PROTEIN"/>
    <property type="match status" value="1"/>
</dbReference>
<reference evidence="3 4" key="1">
    <citation type="journal article" date="2019" name="Nat. Microbiol.">
        <title>Mediterranean grassland soil C-N compound turnover is dependent on rainfall and depth, and is mediated by genomically divergent microorganisms.</title>
        <authorList>
            <person name="Diamond S."/>
            <person name="Andeer P.F."/>
            <person name="Li Z."/>
            <person name="Crits-Christoph A."/>
            <person name="Burstein D."/>
            <person name="Anantharaman K."/>
            <person name="Lane K.R."/>
            <person name="Thomas B.C."/>
            <person name="Pan C."/>
            <person name="Northen T.R."/>
            <person name="Banfield J.F."/>
        </authorList>
    </citation>
    <scope>NUCLEOTIDE SEQUENCE [LARGE SCALE GENOMIC DNA]</scope>
    <source>
        <strain evidence="3">WS_3</strain>
    </source>
</reference>
<dbReference type="InterPro" id="IPR007235">
    <property type="entry name" value="Glyco_trans_28_C"/>
</dbReference>
<gene>
    <name evidence="3" type="ORF">E6K73_02510</name>
</gene>
<dbReference type="Proteomes" id="UP000320184">
    <property type="component" value="Unassembled WGS sequence"/>
</dbReference>
<dbReference type="GO" id="GO:0016758">
    <property type="term" value="F:hexosyltransferase activity"/>
    <property type="evidence" value="ECO:0007669"/>
    <property type="project" value="InterPro"/>
</dbReference>
<proteinExistence type="predicted"/>
<dbReference type="Pfam" id="PF04101">
    <property type="entry name" value="Glyco_tran_28_C"/>
    <property type="match status" value="1"/>
</dbReference>
<organism evidence="3 4">
    <name type="scientific">Eiseniibacteriota bacterium</name>
    <dbReference type="NCBI Taxonomy" id="2212470"/>
    <lineage>
        <taxon>Bacteria</taxon>
        <taxon>Candidatus Eiseniibacteriota</taxon>
    </lineage>
</organism>
<sequence length="425" mass="46565">MRPRSNGHARETSPRIAVYSPGMVGFGHIRRNATIACALRGSPLEPVIVLVAEAWQAGALPLPKGVDCVTLPGLRKGADGHCTPRSLEVTEGELVALRADVIRSAMEAFEPDVLIVDHLPLGAARELSHTLERLRRHGTRCVLGVRDVLQDVDTVHNVWADRDGLEAMRKHYDAIWIYCDPAIVDPVREYGVFDQVAERVRFTGYLDQRPRLELVNGQAEPLLAKLPRGKLALCIVGGGVDGGDLAVAFAQAELPRGTTGVIVTGPFMPEEARHYLHECERHRRNLQVFEFVPDPAPLIDRADRVIAMGGYNSMCEVLSFEKHALIVPRVKPKPEQWIRAQRVRDLGLVDVLHPDELSARALTRWLARDLGPPPPSRSRVDVGGLTRIPSLLAELLGLPGPAAEPDSLNGNHVHARSHASALRAG</sequence>
<accession>A0A538SML6</accession>
<keyword evidence="3" id="KW-0808">Transferase</keyword>
<comment type="caution">
    <text evidence="3">The sequence shown here is derived from an EMBL/GenBank/DDBJ whole genome shotgun (WGS) entry which is preliminary data.</text>
</comment>
<evidence type="ECO:0000313" key="4">
    <source>
        <dbReference type="Proteomes" id="UP000320184"/>
    </source>
</evidence>
<feature type="domain" description="Glycosyl transferase family 28 C-terminal" evidence="2">
    <location>
        <begin position="261"/>
        <end position="363"/>
    </location>
</feature>
<evidence type="ECO:0000256" key="1">
    <source>
        <dbReference type="SAM" id="MobiDB-lite"/>
    </source>
</evidence>
<dbReference type="Gene3D" id="3.40.50.2000">
    <property type="entry name" value="Glycogen Phosphorylase B"/>
    <property type="match status" value="1"/>
</dbReference>
<name>A0A538SML6_UNCEI</name>